<dbReference type="EMBL" id="BAFK01000001">
    <property type="protein sequence ID" value="GAB57073.1"/>
    <property type="molecule type" value="Genomic_DNA"/>
</dbReference>
<comment type="subcellular location">
    <subcellularLocation>
        <location evidence="5">Cytoplasm</location>
    </subcellularLocation>
</comment>
<dbReference type="Pfam" id="PF01121">
    <property type="entry name" value="CoaE"/>
    <property type="match status" value="1"/>
</dbReference>
<dbReference type="Gene3D" id="3.40.50.300">
    <property type="entry name" value="P-loop containing nucleotide triphosphate hydrolases"/>
    <property type="match status" value="1"/>
</dbReference>
<dbReference type="GO" id="GO:0015937">
    <property type="term" value="P:coenzyme A biosynthetic process"/>
    <property type="evidence" value="ECO:0007669"/>
    <property type="project" value="UniProtKB-UniRule"/>
</dbReference>
<dbReference type="InterPro" id="IPR027417">
    <property type="entry name" value="P-loop_NTPase"/>
</dbReference>
<proteinExistence type="inferred from homology"/>
<comment type="similarity">
    <text evidence="1 5">Belongs to the CoaE family.</text>
</comment>
<evidence type="ECO:0000256" key="5">
    <source>
        <dbReference type="HAMAP-Rule" id="MF_00376"/>
    </source>
</evidence>
<dbReference type="PANTHER" id="PTHR10695:SF46">
    <property type="entry name" value="BIFUNCTIONAL COENZYME A SYNTHASE-RELATED"/>
    <property type="match status" value="1"/>
</dbReference>
<comment type="function">
    <text evidence="5">Catalyzes the phosphorylation of the 3'-hydroxyl group of dephosphocoenzyme A to form coenzyme A.</text>
</comment>
<dbReference type="STRING" id="562729.RNAN_0036"/>
<dbReference type="NCBIfam" id="TIGR00152">
    <property type="entry name" value="dephospho-CoA kinase"/>
    <property type="match status" value="1"/>
</dbReference>
<keyword evidence="8" id="KW-1185">Reference proteome</keyword>
<keyword evidence="5" id="KW-0963">Cytoplasm</keyword>
<dbReference type="Proteomes" id="UP000004374">
    <property type="component" value="Unassembled WGS sequence"/>
</dbReference>
<keyword evidence="2 5" id="KW-0547">Nucleotide-binding</keyword>
<evidence type="ECO:0000256" key="6">
    <source>
        <dbReference type="NCBIfam" id="TIGR00152"/>
    </source>
</evidence>
<keyword evidence="3 5" id="KW-0067">ATP-binding</keyword>
<dbReference type="EC" id="2.7.1.24" evidence="5 6"/>
<keyword evidence="5 7" id="KW-0418">Kinase</keyword>
<dbReference type="HAMAP" id="MF_00376">
    <property type="entry name" value="Dephospho_CoA_kinase"/>
    <property type="match status" value="1"/>
</dbReference>
<dbReference type="GO" id="GO:0005737">
    <property type="term" value="C:cytoplasm"/>
    <property type="evidence" value="ECO:0007669"/>
    <property type="project" value="UniProtKB-SubCell"/>
</dbReference>
<evidence type="ECO:0000256" key="1">
    <source>
        <dbReference type="ARBA" id="ARBA00009018"/>
    </source>
</evidence>
<protein>
    <recommendedName>
        <fullName evidence="5 6">Dephospho-CoA kinase</fullName>
        <ecNumber evidence="5 6">2.7.1.24</ecNumber>
    </recommendedName>
    <alternativeName>
        <fullName evidence="5">Dephosphocoenzyme A kinase</fullName>
    </alternativeName>
</protein>
<gene>
    <name evidence="5 7" type="primary">coaE</name>
    <name evidence="7" type="ORF">RNAN_0036</name>
</gene>
<evidence type="ECO:0000313" key="7">
    <source>
        <dbReference type="EMBL" id="GAB57073.1"/>
    </source>
</evidence>
<comment type="catalytic activity">
    <reaction evidence="5">
        <text>3'-dephospho-CoA + ATP = ADP + CoA + H(+)</text>
        <dbReference type="Rhea" id="RHEA:18245"/>
        <dbReference type="ChEBI" id="CHEBI:15378"/>
        <dbReference type="ChEBI" id="CHEBI:30616"/>
        <dbReference type="ChEBI" id="CHEBI:57287"/>
        <dbReference type="ChEBI" id="CHEBI:57328"/>
        <dbReference type="ChEBI" id="CHEBI:456216"/>
        <dbReference type="EC" id="2.7.1.24"/>
    </reaction>
</comment>
<dbReference type="GO" id="GO:0005524">
    <property type="term" value="F:ATP binding"/>
    <property type="evidence" value="ECO:0007669"/>
    <property type="project" value="UniProtKB-UniRule"/>
</dbReference>
<dbReference type="CDD" id="cd02022">
    <property type="entry name" value="DPCK"/>
    <property type="match status" value="1"/>
</dbReference>
<keyword evidence="5 7" id="KW-0808">Transferase</keyword>
<name>I1DSP5_9GAMM</name>
<evidence type="ECO:0000256" key="2">
    <source>
        <dbReference type="ARBA" id="ARBA00022741"/>
    </source>
</evidence>
<keyword evidence="4 5" id="KW-0173">Coenzyme A biosynthesis</keyword>
<evidence type="ECO:0000256" key="3">
    <source>
        <dbReference type="ARBA" id="ARBA00022840"/>
    </source>
</evidence>
<dbReference type="PANTHER" id="PTHR10695">
    <property type="entry name" value="DEPHOSPHO-COA KINASE-RELATED"/>
    <property type="match status" value="1"/>
</dbReference>
<organism evidence="7 8">
    <name type="scientific">Rheinheimera nanhaiensis E407-8</name>
    <dbReference type="NCBI Taxonomy" id="562729"/>
    <lineage>
        <taxon>Bacteria</taxon>
        <taxon>Pseudomonadati</taxon>
        <taxon>Pseudomonadota</taxon>
        <taxon>Gammaproteobacteria</taxon>
        <taxon>Chromatiales</taxon>
        <taxon>Chromatiaceae</taxon>
        <taxon>Rheinheimera</taxon>
    </lineage>
</organism>
<accession>I1DSP5</accession>
<comment type="caution">
    <text evidence="7">The sequence shown here is derived from an EMBL/GenBank/DDBJ whole genome shotgun (WGS) entry which is preliminary data.</text>
</comment>
<dbReference type="SUPFAM" id="SSF52540">
    <property type="entry name" value="P-loop containing nucleoside triphosphate hydrolases"/>
    <property type="match status" value="1"/>
</dbReference>
<feature type="binding site" evidence="5">
    <location>
        <begin position="8"/>
        <end position="13"/>
    </location>
    <ligand>
        <name>ATP</name>
        <dbReference type="ChEBI" id="CHEBI:30616"/>
    </ligand>
</feature>
<comment type="pathway">
    <text evidence="5">Cofactor biosynthesis; coenzyme A biosynthesis; CoA from (R)-pantothenate: step 5/5.</text>
</comment>
<dbReference type="PROSITE" id="PS51219">
    <property type="entry name" value="DPCK"/>
    <property type="match status" value="1"/>
</dbReference>
<sequence length="195" mass="21464">MGLTGGIGCGKTTVAELFVKRGVHYVDADIVSREVVMPGTACHNAISQRFGSSVLQADGSLNRAKLRDTIFSQPEAKSWLEQLLHPAIRQSLLAQLNALSSPYALLVAPLLLENKLNQYVQRVLVIDLPEPVQLTRAMARDNASEQQIRAIMAAQLSRTERLAQADDIISNDSTIAALDSQVERLHQQYLQLARH</sequence>
<dbReference type="GO" id="GO:0004140">
    <property type="term" value="F:dephospho-CoA kinase activity"/>
    <property type="evidence" value="ECO:0007669"/>
    <property type="project" value="UniProtKB-UniRule"/>
</dbReference>
<reference evidence="7 8" key="1">
    <citation type="journal article" date="2012" name="J. Bacteriol.">
        <title>Genome Sequence of the Protease-Producing Bacterium Rheinheimera nanhaiensis E407-8T, Isolated from Deep-Sea Sediment of the South China Sea.</title>
        <authorList>
            <person name="Zhang X.-Y."/>
            <person name="Zhang Y.-J."/>
            <person name="Qin Q.-L."/>
            <person name="Xie B.-B."/>
            <person name="Chen X.-L."/>
            <person name="Zhou B.-C."/>
            <person name="Zhang Y.-Z."/>
        </authorList>
    </citation>
    <scope>NUCLEOTIDE SEQUENCE [LARGE SCALE GENOMIC DNA]</scope>
    <source>
        <strain evidence="7 8">E407-8</strain>
    </source>
</reference>
<evidence type="ECO:0000313" key="8">
    <source>
        <dbReference type="Proteomes" id="UP000004374"/>
    </source>
</evidence>
<dbReference type="UniPathway" id="UPA00241">
    <property type="reaction ID" value="UER00356"/>
</dbReference>
<dbReference type="AlphaFoldDB" id="I1DSP5"/>
<evidence type="ECO:0000256" key="4">
    <source>
        <dbReference type="ARBA" id="ARBA00022993"/>
    </source>
</evidence>
<dbReference type="InterPro" id="IPR001977">
    <property type="entry name" value="Depp_CoAkinase"/>
</dbReference>